<feature type="chain" id="PRO_5045571565" evidence="2">
    <location>
        <begin position="38"/>
        <end position="306"/>
    </location>
</feature>
<evidence type="ECO:0000256" key="2">
    <source>
        <dbReference type="SAM" id="SignalP"/>
    </source>
</evidence>
<dbReference type="InterPro" id="IPR013517">
    <property type="entry name" value="FG-GAP"/>
</dbReference>
<sequence length="306" mass="31769">MAELSGLKRGRTRARLAAAATAAALLITGIGAGSASAADPAPSARSAAGPAAEAGNTFGTQAAPTPYNYLYGVNSSGILYGYEPNGTGLGSREYSGENWGPVKHATQVDHDADGLSDGIWAIESNGVFSYLEWGGTPVSAGTGWGIYNKMVSPGDLGGAAADDLIARDSAGALWIYLGYGNGKVTGRTKVGNGWQTYNQITGKGDLTGDGRADIVARDGSGTLWLYKGTGNRTAPFSTRTKIGTGWNIFNNLTSVGDIDLDDKTDMIARHTDGSLWLYKGTGSASSPFKAKVKIGSSGWNTYRLMF</sequence>
<accession>A0ABV3HSN4</accession>
<dbReference type="Gene3D" id="2.115.10.10">
    <property type="entry name" value="Tachylectin 2"/>
    <property type="match status" value="1"/>
</dbReference>
<evidence type="ECO:0000313" key="4">
    <source>
        <dbReference type="Proteomes" id="UP001552521"/>
    </source>
</evidence>
<proteinExistence type="predicted"/>
<reference evidence="3 4" key="1">
    <citation type="submission" date="2024-06" db="EMBL/GenBank/DDBJ databases">
        <title>The Natural Products Discovery Center: Release of the First 8490 Sequenced Strains for Exploring Actinobacteria Biosynthetic Diversity.</title>
        <authorList>
            <person name="Kalkreuter E."/>
            <person name="Kautsar S.A."/>
            <person name="Yang D."/>
            <person name="Bader C.D."/>
            <person name="Teijaro C.N."/>
            <person name="Fluegel L."/>
            <person name="Davis C.M."/>
            <person name="Simpson J.R."/>
            <person name="Lauterbach L."/>
            <person name="Steele A.D."/>
            <person name="Gui C."/>
            <person name="Meng S."/>
            <person name="Li G."/>
            <person name="Viehrig K."/>
            <person name="Ye F."/>
            <person name="Su P."/>
            <person name="Kiefer A.F."/>
            <person name="Nichols A."/>
            <person name="Cepeda A.J."/>
            <person name="Yan W."/>
            <person name="Fan B."/>
            <person name="Jiang Y."/>
            <person name="Adhikari A."/>
            <person name="Zheng C.-J."/>
            <person name="Schuster L."/>
            <person name="Cowan T.M."/>
            <person name="Smanski M.J."/>
            <person name="Chevrette M.G."/>
            <person name="De Carvalho L.P.S."/>
            <person name="Shen B."/>
        </authorList>
    </citation>
    <scope>NUCLEOTIDE SEQUENCE [LARGE SCALE GENOMIC DNA]</scope>
    <source>
        <strain evidence="3 4">NPDC049344</strain>
    </source>
</reference>
<name>A0ABV3HSN4_9ACTN</name>
<dbReference type="Pfam" id="PF13517">
    <property type="entry name" value="FG-GAP_3"/>
    <property type="match status" value="1"/>
</dbReference>
<dbReference type="SUPFAM" id="SSF69318">
    <property type="entry name" value="Integrin alpha N-terminal domain"/>
    <property type="match status" value="1"/>
</dbReference>
<keyword evidence="1 2" id="KW-0732">Signal</keyword>
<evidence type="ECO:0000256" key="1">
    <source>
        <dbReference type="ARBA" id="ARBA00022729"/>
    </source>
</evidence>
<dbReference type="EMBL" id="JBFAQK010000011">
    <property type="protein sequence ID" value="MEV4681337.1"/>
    <property type="molecule type" value="Genomic_DNA"/>
</dbReference>
<dbReference type="PANTHER" id="PTHR46580">
    <property type="entry name" value="SENSOR KINASE-RELATED"/>
    <property type="match status" value="1"/>
</dbReference>
<feature type="signal peptide" evidence="2">
    <location>
        <begin position="1"/>
        <end position="37"/>
    </location>
</feature>
<organism evidence="3 4">
    <name type="scientific">Streptomyces kurssanovii</name>
    <dbReference type="NCBI Taxonomy" id="67312"/>
    <lineage>
        <taxon>Bacteria</taxon>
        <taxon>Bacillati</taxon>
        <taxon>Actinomycetota</taxon>
        <taxon>Actinomycetes</taxon>
        <taxon>Kitasatosporales</taxon>
        <taxon>Streptomycetaceae</taxon>
        <taxon>Streptomyces</taxon>
    </lineage>
</organism>
<evidence type="ECO:0000313" key="3">
    <source>
        <dbReference type="EMBL" id="MEV4681337.1"/>
    </source>
</evidence>
<dbReference type="PANTHER" id="PTHR46580:SF4">
    <property type="entry name" value="ATP_GTP-BINDING PROTEIN"/>
    <property type="match status" value="1"/>
</dbReference>
<dbReference type="RefSeq" id="WP_364591514.1">
    <property type="nucleotide sequence ID" value="NZ_JBFAQK010000011.1"/>
</dbReference>
<protein>
    <submittedName>
        <fullName evidence="3">VCBS repeat-containing protein</fullName>
    </submittedName>
</protein>
<comment type="caution">
    <text evidence="3">The sequence shown here is derived from an EMBL/GenBank/DDBJ whole genome shotgun (WGS) entry which is preliminary data.</text>
</comment>
<gene>
    <name evidence="3" type="ORF">AB0K36_11235</name>
</gene>
<keyword evidence="4" id="KW-1185">Reference proteome</keyword>
<dbReference type="Proteomes" id="UP001552521">
    <property type="component" value="Unassembled WGS sequence"/>
</dbReference>
<dbReference type="InterPro" id="IPR028994">
    <property type="entry name" value="Integrin_alpha_N"/>
</dbReference>